<geneLocation type="plasmid" evidence="9 10">
    <name>AZO_p5</name>
</geneLocation>
<dbReference type="InterPro" id="IPR017946">
    <property type="entry name" value="PLC-like_Pdiesterase_TIM-brl"/>
</dbReference>
<dbReference type="InterPro" id="IPR030395">
    <property type="entry name" value="GP_PDE_dom"/>
</dbReference>
<dbReference type="Gene3D" id="3.20.20.190">
    <property type="entry name" value="Phosphatidylinositol (PI) phosphodiesterase"/>
    <property type="match status" value="1"/>
</dbReference>
<gene>
    <name evidence="9" type="primary">glpQ</name>
    <name evidence="9" type="ordered locus">AZOLI_p50004</name>
</gene>
<dbReference type="GO" id="GO:0006071">
    <property type="term" value="P:glycerol metabolic process"/>
    <property type="evidence" value="ECO:0007669"/>
    <property type="project" value="UniProtKB-KW"/>
</dbReference>
<feature type="domain" description="GP-PDE" evidence="8">
    <location>
        <begin position="59"/>
        <end position="382"/>
    </location>
</feature>
<protein>
    <recommendedName>
        <fullName evidence="2">glycerophosphodiester phosphodiesterase</fullName>
        <ecNumber evidence="2">3.1.4.46</ecNumber>
    </recommendedName>
</protein>
<keyword evidence="10" id="KW-1185">Reference proteome</keyword>
<dbReference type="OrthoDB" id="9795622at2"/>
<proteinExistence type="inferred from homology"/>
<evidence type="ECO:0000256" key="2">
    <source>
        <dbReference type="ARBA" id="ARBA00012247"/>
    </source>
</evidence>
<dbReference type="CDD" id="cd08560">
    <property type="entry name" value="GDPD_EcGlpQ_like_1"/>
    <property type="match status" value="1"/>
</dbReference>
<dbReference type="GO" id="GO:0008889">
    <property type="term" value="F:glycerophosphodiester phosphodiesterase activity"/>
    <property type="evidence" value="ECO:0007669"/>
    <property type="project" value="UniProtKB-EC"/>
</dbReference>
<feature type="chain" id="PRO_5003507042" description="glycerophosphodiester phosphodiesterase" evidence="7">
    <location>
        <begin position="23"/>
        <end position="405"/>
    </location>
</feature>
<evidence type="ECO:0000313" key="9">
    <source>
        <dbReference type="EMBL" id="CBS91014.1"/>
    </source>
</evidence>
<reference evidence="10" key="1">
    <citation type="journal article" date="2011" name="PLoS Genet.">
        <title>Azospirillum genomes reveal transition of bacteria from aquatic to terrestrial environments.</title>
        <authorList>
            <person name="Wisniewski-Dye F."/>
            <person name="Borziak K."/>
            <person name="Khalsa-Moyers G."/>
            <person name="Alexandre G."/>
            <person name="Sukharnikov L.O."/>
            <person name="Wuichet K."/>
            <person name="Hurst G.B."/>
            <person name="McDonald W.H."/>
            <person name="Robertson J.S."/>
            <person name="Barbe V."/>
            <person name="Calteau A."/>
            <person name="Rouy Z."/>
            <person name="Mangenot S."/>
            <person name="Prigent-Combaret C."/>
            <person name="Normand P."/>
            <person name="Boyer M."/>
            <person name="Siguier P."/>
            <person name="Dessaux Y."/>
            <person name="Elmerich C."/>
            <person name="Condemine G."/>
            <person name="Krishnen G."/>
            <person name="Kennedy I."/>
            <person name="Paterson A.H."/>
            <person name="Gonzalez V."/>
            <person name="Mavingui P."/>
            <person name="Zhulin I.B."/>
        </authorList>
    </citation>
    <scope>NUCLEOTIDE SEQUENCE [LARGE SCALE GENOMIC DNA]</scope>
    <source>
        <strain evidence="10">4B</strain>
    </source>
</reference>
<dbReference type="RefSeq" id="WP_014249849.1">
    <property type="nucleotide sequence ID" value="NC_016624.1"/>
</dbReference>
<comment type="catalytic activity">
    <reaction evidence="6">
        <text>a sn-glycero-3-phosphodiester + H2O = an alcohol + sn-glycerol 3-phosphate + H(+)</text>
        <dbReference type="Rhea" id="RHEA:12969"/>
        <dbReference type="ChEBI" id="CHEBI:15377"/>
        <dbReference type="ChEBI" id="CHEBI:15378"/>
        <dbReference type="ChEBI" id="CHEBI:30879"/>
        <dbReference type="ChEBI" id="CHEBI:57597"/>
        <dbReference type="ChEBI" id="CHEBI:83408"/>
        <dbReference type="EC" id="3.1.4.46"/>
    </reaction>
</comment>
<keyword evidence="5 9" id="KW-0378">Hydrolase</keyword>
<dbReference type="HOGENOM" id="CLU_036449_0_0_5"/>
<dbReference type="KEGG" id="ali:AZOLI_p50004"/>
<accession>G7ZHY8</accession>
<dbReference type="AlphaFoldDB" id="G7ZHY8"/>
<evidence type="ECO:0000256" key="7">
    <source>
        <dbReference type="SAM" id="SignalP"/>
    </source>
</evidence>
<evidence type="ECO:0000313" key="10">
    <source>
        <dbReference type="Proteomes" id="UP000005667"/>
    </source>
</evidence>
<dbReference type="GO" id="GO:0006629">
    <property type="term" value="P:lipid metabolic process"/>
    <property type="evidence" value="ECO:0007669"/>
    <property type="project" value="InterPro"/>
</dbReference>
<keyword evidence="9" id="KW-0614">Plasmid</keyword>
<dbReference type="EC" id="3.1.4.46" evidence="2"/>
<keyword evidence="4" id="KW-0319">Glycerol metabolism</keyword>
<evidence type="ECO:0000256" key="5">
    <source>
        <dbReference type="ARBA" id="ARBA00022801"/>
    </source>
</evidence>
<dbReference type="Pfam" id="PF03009">
    <property type="entry name" value="GDPD"/>
    <property type="match status" value="1"/>
</dbReference>
<sequence length="405" mass="44282">MPRLFAPVSLMVATLIGGAASAAPVEVGPRPYFLIDQLRNPELKAKLEACADKPLEKKLFSIAHRGAPLQFPEHTLQSYRAAARMGAGIQECDVAFTADKQLVCRHAQNDLHTTTNILATDLARKCTKPFTPADGDKPASAECRTSDITLAEFKSLTGKMDAANSKATSVDAYMKGTAAWRTDLYAAAGGTLMTHAEYIQLVKSQGLKFTPELKSPAVAMPYEGWTQENYAQAMIDEYKAAGIPPEDVFPQSFNLSDVLYWIKAEPAFGRQAILLDERDETDKTFNPMDPATFKPSMKELKEMGVNYIAPSLPLLVTVENGRIAPSAYAREAKAAGLKIITWSLERSGPLQKGGGYYYKTINGIVNNDGMIYELVDVLAQQVGVEGIFSDWPATVTYYANCMNLK</sequence>
<dbReference type="PROSITE" id="PS51704">
    <property type="entry name" value="GP_PDE"/>
    <property type="match status" value="1"/>
</dbReference>
<evidence type="ECO:0000259" key="8">
    <source>
        <dbReference type="PROSITE" id="PS51704"/>
    </source>
</evidence>
<evidence type="ECO:0000256" key="6">
    <source>
        <dbReference type="ARBA" id="ARBA00047512"/>
    </source>
</evidence>
<evidence type="ECO:0000256" key="4">
    <source>
        <dbReference type="ARBA" id="ARBA00022798"/>
    </source>
</evidence>
<dbReference type="EMBL" id="FQ311873">
    <property type="protein sequence ID" value="CBS91014.1"/>
    <property type="molecule type" value="Genomic_DNA"/>
</dbReference>
<keyword evidence="3 7" id="KW-0732">Signal</keyword>
<organism evidence="9 10">
    <name type="scientific">Azospirillum lipoferum (strain 4B)</name>
    <dbReference type="NCBI Taxonomy" id="862719"/>
    <lineage>
        <taxon>Bacteria</taxon>
        <taxon>Pseudomonadati</taxon>
        <taxon>Pseudomonadota</taxon>
        <taxon>Alphaproteobacteria</taxon>
        <taxon>Rhodospirillales</taxon>
        <taxon>Azospirillaceae</taxon>
        <taxon>Azospirillum</taxon>
    </lineage>
</organism>
<evidence type="ECO:0000256" key="3">
    <source>
        <dbReference type="ARBA" id="ARBA00022729"/>
    </source>
</evidence>
<dbReference type="PANTHER" id="PTHR43620:SF7">
    <property type="entry name" value="GLYCEROPHOSPHODIESTER PHOSPHODIESTERASE GDPD5-RELATED"/>
    <property type="match status" value="1"/>
</dbReference>
<comment type="similarity">
    <text evidence="1">Belongs to the glycerophosphoryl diester phosphodiesterase family.</text>
</comment>
<evidence type="ECO:0000256" key="1">
    <source>
        <dbReference type="ARBA" id="ARBA00007277"/>
    </source>
</evidence>
<feature type="signal peptide" evidence="7">
    <location>
        <begin position="1"/>
        <end position="22"/>
    </location>
</feature>
<dbReference type="Proteomes" id="UP000005667">
    <property type="component" value="Plasmid AZO_p5"/>
</dbReference>
<dbReference type="PANTHER" id="PTHR43620">
    <property type="entry name" value="GLYCEROPHOSPHORYL DIESTER PHOSPHODIESTERASE"/>
    <property type="match status" value="1"/>
</dbReference>
<dbReference type="SUPFAM" id="SSF51695">
    <property type="entry name" value="PLC-like phosphodiesterases"/>
    <property type="match status" value="1"/>
</dbReference>
<name>G7ZHY8_AZOL4</name>